<reference evidence="4 5" key="1">
    <citation type="journal article" date="2017" name="PLoS Biol.">
        <title>The sea cucumber genome provides insights into morphological evolution and visceral regeneration.</title>
        <authorList>
            <person name="Zhang X."/>
            <person name="Sun L."/>
            <person name="Yuan J."/>
            <person name="Sun Y."/>
            <person name="Gao Y."/>
            <person name="Zhang L."/>
            <person name="Li S."/>
            <person name="Dai H."/>
            <person name="Hamel J.F."/>
            <person name="Liu C."/>
            <person name="Yu Y."/>
            <person name="Liu S."/>
            <person name="Lin W."/>
            <person name="Guo K."/>
            <person name="Jin S."/>
            <person name="Xu P."/>
            <person name="Storey K.B."/>
            <person name="Huan P."/>
            <person name="Zhang T."/>
            <person name="Zhou Y."/>
            <person name="Zhang J."/>
            <person name="Lin C."/>
            <person name="Li X."/>
            <person name="Xing L."/>
            <person name="Huo D."/>
            <person name="Sun M."/>
            <person name="Wang L."/>
            <person name="Mercier A."/>
            <person name="Li F."/>
            <person name="Yang H."/>
            <person name="Xiang J."/>
        </authorList>
    </citation>
    <scope>NUCLEOTIDE SEQUENCE [LARGE SCALE GENOMIC DNA]</scope>
    <source>
        <strain evidence="4">Shaxun</strain>
        <tissue evidence="4">Muscle</tissue>
    </source>
</reference>
<comment type="caution">
    <text evidence="4">The sequence shown here is derived from an EMBL/GenBank/DDBJ whole genome shotgun (WGS) entry which is preliminary data.</text>
</comment>
<keyword evidence="2" id="KW-0813">Transport</keyword>
<dbReference type="CDD" id="cd00742">
    <property type="entry name" value="FABP"/>
    <property type="match status" value="1"/>
</dbReference>
<evidence type="ECO:0000256" key="1">
    <source>
        <dbReference type="ARBA" id="ARBA00008390"/>
    </source>
</evidence>
<protein>
    <submittedName>
        <fullName evidence="4">Putative cellular retinoic acid-binding protein 1-like</fullName>
    </submittedName>
</protein>
<dbReference type="PROSITE" id="PS00214">
    <property type="entry name" value="FABP"/>
    <property type="match status" value="1"/>
</dbReference>
<keyword evidence="5" id="KW-1185">Reference proteome</keyword>
<dbReference type="InterPro" id="IPR031259">
    <property type="entry name" value="ILBP"/>
</dbReference>
<sequence>MAKLVGKWKLDRSENFEDYMVALGVSLPIRKAALIMPSPTCEITNPADNAFVIKMNVPVIMTHVQDFVIGQPFEDLVPNGEKQMTVVSQESDSKLVFAEENPSDPPHVVTREIDGDEMVMTLLKGDVSCKRVFKRI</sequence>
<dbReference type="InterPro" id="IPR000463">
    <property type="entry name" value="Fatty_acid-bd"/>
</dbReference>
<dbReference type="Gene3D" id="2.40.128.20">
    <property type="match status" value="1"/>
</dbReference>
<dbReference type="AlphaFoldDB" id="A0A2G8K9H1"/>
<organism evidence="4 5">
    <name type="scientific">Stichopus japonicus</name>
    <name type="common">Sea cucumber</name>
    <dbReference type="NCBI Taxonomy" id="307972"/>
    <lineage>
        <taxon>Eukaryota</taxon>
        <taxon>Metazoa</taxon>
        <taxon>Echinodermata</taxon>
        <taxon>Eleutherozoa</taxon>
        <taxon>Echinozoa</taxon>
        <taxon>Holothuroidea</taxon>
        <taxon>Aspidochirotacea</taxon>
        <taxon>Aspidochirotida</taxon>
        <taxon>Stichopodidae</taxon>
        <taxon>Apostichopus</taxon>
    </lineage>
</organism>
<evidence type="ECO:0000313" key="5">
    <source>
        <dbReference type="Proteomes" id="UP000230750"/>
    </source>
</evidence>
<dbReference type="PANTHER" id="PTHR11955">
    <property type="entry name" value="FATTY ACID BINDING PROTEIN"/>
    <property type="match status" value="1"/>
</dbReference>
<dbReference type="STRING" id="307972.A0A2G8K9H1"/>
<dbReference type="SUPFAM" id="SSF50814">
    <property type="entry name" value="Lipocalins"/>
    <property type="match status" value="1"/>
</dbReference>
<gene>
    <name evidence="4" type="ORF">BSL78_18488</name>
</gene>
<feature type="domain" description="Cytosolic fatty-acid binding proteins" evidence="3">
    <location>
        <begin position="6"/>
        <end position="23"/>
    </location>
</feature>
<dbReference type="OrthoDB" id="412780at2759"/>
<dbReference type="GO" id="GO:0008289">
    <property type="term" value="F:lipid binding"/>
    <property type="evidence" value="ECO:0007669"/>
    <property type="project" value="InterPro"/>
</dbReference>
<evidence type="ECO:0000259" key="3">
    <source>
        <dbReference type="PROSITE" id="PS00214"/>
    </source>
</evidence>
<dbReference type="Proteomes" id="UP000230750">
    <property type="component" value="Unassembled WGS sequence"/>
</dbReference>
<dbReference type="InterPro" id="IPR012674">
    <property type="entry name" value="Calycin"/>
</dbReference>
<accession>A0A2G8K9H1</accession>
<dbReference type="Pfam" id="PF00061">
    <property type="entry name" value="Lipocalin"/>
    <property type="match status" value="1"/>
</dbReference>
<dbReference type="InterPro" id="IPR000566">
    <property type="entry name" value="Lipocln_cytosolic_FA-bd_dom"/>
</dbReference>
<dbReference type="PRINTS" id="PR00178">
    <property type="entry name" value="FATTYACIDBP"/>
</dbReference>
<evidence type="ECO:0000256" key="2">
    <source>
        <dbReference type="RuleBase" id="RU003696"/>
    </source>
</evidence>
<proteinExistence type="inferred from homology"/>
<name>A0A2G8K9H1_STIJA</name>
<dbReference type="EMBL" id="MRZV01000763">
    <property type="protein sequence ID" value="PIK44656.1"/>
    <property type="molecule type" value="Genomic_DNA"/>
</dbReference>
<comment type="similarity">
    <text evidence="1 2">Belongs to the calycin superfamily. Fatty-acid binding protein (FABP) family.</text>
</comment>
<evidence type="ECO:0000313" key="4">
    <source>
        <dbReference type="EMBL" id="PIK44656.1"/>
    </source>
</evidence>